<dbReference type="AlphaFoldDB" id="A0A8K0EK85"/>
<evidence type="ECO:0000313" key="3">
    <source>
        <dbReference type="Proteomes" id="UP000838412"/>
    </source>
</evidence>
<protein>
    <submittedName>
        <fullName evidence="2">Hypp1794 protein</fullName>
    </submittedName>
</protein>
<dbReference type="EMBL" id="OV696688">
    <property type="protein sequence ID" value="CAH1257193.1"/>
    <property type="molecule type" value="Genomic_DNA"/>
</dbReference>
<proteinExistence type="predicted"/>
<sequence length="95" mass="10414">MVDRSSDDCDALSRQNPAEIPVAVQLYVRDQHSWSGRNDNPNNTCRSGTPKGTHLYAGTSPEQFSGTHKNVEGEIWGRPALPNTCCTAWRSKPGS</sequence>
<accession>A0A8K0EK85</accession>
<gene>
    <name evidence="2" type="primary">Hypp1794</name>
    <name evidence="2" type="ORF">BLAG_LOCUS15201</name>
</gene>
<dbReference type="Proteomes" id="UP000838412">
    <property type="component" value="Chromosome 3"/>
</dbReference>
<keyword evidence="3" id="KW-1185">Reference proteome</keyword>
<evidence type="ECO:0000256" key="1">
    <source>
        <dbReference type="SAM" id="MobiDB-lite"/>
    </source>
</evidence>
<reference evidence="2" key="1">
    <citation type="submission" date="2022-01" db="EMBL/GenBank/DDBJ databases">
        <authorList>
            <person name="Braso-Vives M."/>
        </authorList>
    </citation>
    <scope>NUCLEOTIDE SEQUENCE</scope>
</reference>
<evidence type="ECO:0000313" key="2">
    <source>
        <dbReference type="EMBL" id="CAH1257193.1"/>
    </source>
</evidence>
<feature type="compositionally biased region" description="Polar residues" evidence="1">
    <location>
        <begin position="33"/>
        <end position="47"/>
    </location>
</feature>
<feature type="region of interest" description="Disordered" evidence="1">
    <location>
        <begin position="31"/>
        <end position="67"/>
    </location>
</feature>
<name>A0A8K0EK85_BRALA</name>
<organism evidence="2 3">
    <name type="scientific">Branchiostoma lanceolatum</name>
    <name type="common">Common lancelet</name>
    <name type="synonym">Amphioxus lanceolatum</name>
    <dbReference type="NCBI Taxonomy" id="7740"/>
    <lineage>
        <taxon>Eukaryota</taxon>
        <taxon>Metazoa</taxon>
        <taxon>Chordata</taxon>
        <taxon>Cephalochordata</taxon>
        <taxon>Leptocardii</taxon>
        <taxon>Amphioxiformes</taxon>
        <taxon>Branchiostomatidae</taxon>
        <taxon>Branchiostoma</taxon>
    </lineage>
</organism>